<comment type="caution">
    <text evidence="2">The sequence shown here is derived from an EMBL/GenBank/DDBJ whole genome shotgun (WGS) entry which is preliminary data.</text>
</comment>
<dbReference type="RefSeq" id="XP_003019427.1">
    <property type="nucleotide sequence ID" value="XM_003019381.1"/>
</dbReference>
<protein>
    <submittedName>
        <fullName evidence="2">Uncharacterized protein</fullName>
    </submittedName>
</protein>
<reference evidence="3" key="1">
    <citation type="journal article" date="2011" name="Genome Biol.">
        <title>Comparative and functional genomics provide insights into the pathogenicity of dermatophytic fungi.</title>
        <authorList>
            <person name="Burmester A."/>
            <person name="Shelest E."/>
            <person name="Gloeckner G."/>
            <person name="Heddergott C."/>
            <person name="Schindler S."/>
            <person name="Staib P."/>
            <person name="Heidel A."/>
            <person name="Felder M."/>
            <person name="Petzold A."/>
            <person name="Szafranski K."/>
            <person name="Feuermann M."/>
            <person name="Pedruzzi I."/>
            <person name="Priebe S."/>
            <person name="Groth M."/>
            <person name="Winkler R."/>
            <person name="Li W."/>
            <person name="Kniemeyer O."/>
            <person name="Schroeckh V."/>
            <person name="Hertweck C."/>
            <person name="Hube B."/>
            <person name="White T.C."/>
            <person name="Platzer M."/>
            <person name="Guthke R."/>
            <person name="Heitman J."/>
            <person name="Woestemeyer J."/>
            <person name="Zipfel P.F."/>
            <person name="Monod M."/>
            <person name="Brakhage A.A."/>
        </authorList>
    </citation>
    <scope>NUCLEOTIDE SEQUENCE [LARGE SCALE GENOMIC DNA]</scope>
    <source>
        <strain evidence="3">HKI 0517</strain>
    </source>
</reference>
<evidence type="ECO:0000256" key="1">
    <source>
        <dbReference type="SAM" id="MobiDB-lite"/>
    </source>
</evidence>
<dbReference type="KEGG" id="tve:TRV_06541"/>
<feature type="region of interest" description="Disordered" evidence="1">
    <location>
        <begin position="41"/>
        <end position="74"/>
    </location>
</feature>
<sequence length="74" mass="8707">MSCLPLISGLQGWKKKEQNFPRLAISLIFVTNILLIKGPHGFGHVQREGWTETRKTDDVKEEEEENTWERQRKK</sequence>
<dbReference type="EMBL" id="ACYE01000374">
    <property type="protein sequence ID" value="EFE38782.1"/>
    <property type="molecule type" value="Genomic_DNA"/>
</dbReference>
<gene>
    <name evidence="2" type="ORF">TRV_06541</name>
</gene>
<dbReference type="GeneID" id="9577882"/>
<accession>D4DH86</accession>
<dbReference type="HOGENOM" id="CLU_2689586_0_0_1"/>
<feature type="compositionally biased region" description="Basic and acidic residues" evidence="1">
    <location>
        <begin position="45"/>
        <end position="58"/>
    </location>
</feature>
<organism evidence="2 3">
    <name type="scientific">Trichophyton verrucosum (strain HKI 0517)</name>
    <dbReference type="NCBI Taxonomy" id="663202"/>
    <lineage>
        <taxon>Eukaryota</taxon>
        <taxon>Fungi</taxon>
        <taxon>Dikarya</taxon>
        <taxon>Ascomycota</taxon>
        <taxon>Pezizomycotina</taxon>
        <taxon>Eurotiomycetes</taxon>
        <taxon>Eurotiomycetidae</taxon>
        <taxon>Onygenales</taxon>
        <taxon>Arthrodermataceae</taxon>
        <taxon>Trichophyton</taxon>
    </lineage>
</organism>
<evidence type="ECO:0000313" key="2">
    <source>
        <dbReference type="EMBL" id="EFE38782.1"/>
    </source>
</evidence>
<evidence type="ECO:0000313" key="3">
    <source>
        <dbReference type="Proteomes" id="UP000008383"/>
    </source>
</evidence>
<dbReference type="AlphaFoldDB" id="D4DH86"/>
<keyword evidence="3" id="KW-1185">Reference proteome</keyword>
<dbReference type="Proteomes" id="UP000008383">
    <property type="component" value="Unassembled WGS sequence"/>
</dbReference>
<proteinExistence type="predicted"/>
<name>D4DH86_TRIVH</name>